<dbReference type="EMBL" id="BAABLO010000001">
    <property type="protein sequence ID" value="GAA4712056.1"/>
    <property type="molecule type" value="Genomic_DNA"/>
</dbReference>
<evidence type="ECO:0000256" key="3">
    <source>
        <dbReference type="SAM" id="MobiDB-lite"/>
    </source>
</evidence>
<gene>
    <name evidence="4" type="ORF">GCM10025782_05210</name>
</gene>
<organism evidence="4 5">
    <name type="scientific">Pedococcus ginsenosidimutans</name>
    <dbReference type="NCBI Taxonomy" id="490570"/>
    <lineage>
        <taxon>Bacteria</taxon>
        <taxon>Bacillati</taxon>
        <taxon>Actinomycetota</taxon>
        <taxon>Actinomycetes</taxon>
        <taxon>Micrococcales</taxon>
        <taxon>Intrasporangiaceae</taxon>
        <taxon>Pedococcus</taxon>
    </lineage>
</organism>
<dbReference type="Pfam" id="PF03963">
    <property type="entry name" value="FlgD"/>
    <property type="match status" value="1"/>
</dbReference>
<keyword evidence="5" id="KW-1185">Reference proteome</keyword>
<proteinExistence type="inferred from homology"/>
<evidence type="ECO:0000256" key="2">
    <source>
        <dbReference type="ARBA" id="ARBA00022795"/>
    </source>
</evidence>
<evidence type="ECO:0000313" key="5">
    <source>
        <dbReference type="Proteomes" id="UP001500556"/>
    </source>
</evidence>
<dbReference type="InterPro" id="IPR005648">
    <property type="entry name" value="FlgD"/>
</dbReference>
<comment type="similarity">
    <text evidence="1">Belongs to the FlgD family.</text>
</comment>
<dbReference type="RefSeq" id="WP_345500959.1">
    <property type="nucleotide sequence ID" value="NZ_BAABLO010000001.1"/>
</dbReference>
<feature type="compositionally biased region" description="Low complexity" evidence="3">
    <location>
        <begin position="143"/>
        <end position="168"/>
    </location>
</feature>
<sequence length="168" mass="16986">MTTPISSNPYAAQAIGQPPATQSAAQTAIGPTMGGDAFLKLLVAQLKYQDPSKPVDSAAFMAQTAQMQMVETLHELVDQNSAVIAGQNSLSALALVGQRVTYTVGGTSASGTVDSVRLTATGPKLLVNDTEVPLNTVTEVARGATPPSTTGSTSPTSGTPTAPATAKD</sequence>
<reference evidence="5" key="1">
    <citation type="journal article" date="2019" name="Int. J. Syst. Evol. Microbiol.">
        <title>The Global Catalogue of Microorganisms (GCM) 10K type strain sequencing project: providing services to taxonomists for standard genome sequencing and annotation.</title>
        <authorList>
            <consortium name="The Broad Institute Genomics Platform"/>
            <consortium name="The Broad Institute Genome Sequencing Center for Infectious Disease"/>
            <person name="Wu L."/>
            <person name="Ma J."/>
        </authorList>
    </citation>
    <scope>NUCLEOTIDE SEQUENCE [LARGE SCALE GENOMIC DNA]</scope>
    <source>
        <strain evidence="5">JCM 18961</strain>
    </source>
</reference>
<keyword evidence="2" id="KW-1005">Bacterial flagellum biogenesis</keyword>
<protein>
    <recommendedName>
        <fullName evidence="6">Flagellar hook capping protein</fullName>
    </recommendedName>
</protein>
<evidence type="ECO:0008006" key="6">
    <source>
        <dbReference type="Google" id="ProtNLM"/>
    </source>
</evidence>
<dbReference type="Proteomes" id="UP001500556">
    <property type="component" value="Unassembled WGS sequence"/>
</dbReference>
<accession>A0ABP8XR28</accession>
<feature type="region of interest" description="Disordered" evidence="3">
    <location>
        <begin position="139"/>
        <end position="168"/>
    </location>
</feature>
<evidence type="ECO:0000256" key="1">
    <source>
        <dbReference type="ARBA" id="ARBA00010577"/>
    </source>
</evidence>
<name>A0ABP8XR28_9MICO</name>
<comment type="caution">
    <text evidence="4">The sequence shown here is derived from an EMBL/GenBank/DDBJ whole genome shotgun (WGS) entry which is preliminary data.</text>
</comment>
<evidence type="ECO:0000313" key="4">
    <source>
        <dbReference type="EMBL" id="GAA4712056.1"/>
    </source>
</evidence>